<protein>
    <submittedName>
        <fullName evidence="1">Uncharacterized protein</fullName>
    </submittedName>
</protein>
<dbReference type="Proteomes" id="UP000594263">
    <property type="component" value="Unplaced"/>
</dbReference>
<keyword evidence="2" id="KW-1185">Reference proteome</keyword>
<reference evidence="1" key="1">
    <citation type="submission" date="2021-01" db="UniProtKB">
        <authorList>
            <consortium name="EnsemblPlants"/>
        </authorList>
    </citation>
    <scope>IDENTIFICATION</scope>
</reference>
<dbReference type="PANTHER" id="PTHR47186:SF3">
    <property type="entry name" value="OS09G0267800 PROTEIN"/>
    <property type="match status" value="1"/>
</dbReference>
<dbReference type="AlphaFoldDB" id="A0A7N0RDD6"/>
<dbReference type="Gramene" id="Kaladp0008s0632.1.v1.1">
    <property type="protein sequence ID" value="Kaladp0008s0632.1.v1.1"/>
    <property type="gene ID" value="Kaladp0008s0632.v1.1"/>
</dbReference>
<dbReference type="SUPFAM" id="SSF52058">
    <property type="entry name" value="L domain-like"/>
    <property type="match status" value="1"/>
</dbReference>
<evidence type="ECO:0000313" key="2">
    <source>
        <dbReference type="Proteomes" id="UP000594263"/>
    </source>
</evidence>
<dbReference type="InterPro" id="IPR032675">
    <property type="entry name" value="LRR_dom_sf"/>
</dbReference>
<dbReference type="PANTHER" id="PTHR47186">
    <property type="entry name" value="LEUCINE-RICH REPEAT-CONTAINING PROTEIN 57"/>
    <property type="match status" value="1"/>
</dbReference>
<sequence length="174" mass="19702">MANVKWSLRYLNLHQIVAVKNISRSYNSPLFLQKKKKPTELSNLNSLTKLHFFKYYLESFPDVELPSTLKSLLVNHCSAIRSIPDRFIIGCSKSLQVLWIDHCPNLVCLPSTLSTLESLQTLHIQRCGSIHELPTITGSGPNYLTNLSALKMYECGPLECLPVRIHKATTLHTL</sequence>
<dbReference type="EnsemblPlants" id="Kaladp0008s0632.1.v1.1">
    <property type="protein sequence ID" value="Kaladp0008s0632.1.v1.1"/>
    <property type="gene ID" value="Kaladp0008s0632.v1.1"/>
</dbReference>
<evidence type="ECO:0000313" key="1">
    <source>
        <dbReference type="EnsemblPlants" id="Kaladp0008s0632.1.v1.1"/>
    </source>
</evidence>
<name>A0A7N0RDD6_KALFE</name>
<dbReference type="Gene3D" id="3.80.10.10">
    <property type="entry name" value="Ribonuclease Inhibitor"/>
    <property type="match status" value="1"/>
</dbReference>
<proteinExistence type="predicted"/>
<organism evidence="1 2">
    <name type="scientific">Kalanchoe fedtschenkoi</name>
    <name type="common">Lavender scallops</name>
    <name type="synonym">South American air plant</name>
    <dbReference type="NCBI Taxonomy" id="63787"/>
    <lineage>
        <taxon>Eukaryota</taxon>
        <taxon>Viridiplantae</taxon>
        <taxon>Streptophyta</taxon>
        <taxon>Embryophyta</taxon>
        <taxon>Tracheophyta</taxon>
        <taxon>Spermatophyta</taxon>
        <taxon>Magnoliopsida</taxon>
        <taxon>eudicotyledons</taxon>
        <taxon>Gunneridae</taxon>
        <taxon>Pentapetalae</taxon>
        <taxon>Saxifragales</taxon>
        <taxon>Crassulaceae</taxon>
        <taxon>Kalanchoe</taxon>
    </lineage>
</organism>
<accession>A0A7N0RDD6</accession>